<dbReference type="Proteomes" id="UP000253034">
    <property type="component" value="Unassembled WGS sequence"/>
</dbReference>
<keyword evidence="7" id="KW-1185">Reference proteome</keyword>
<comment type="caution">
    <text evidence="6">The sequence shown here is derived from an EMBL/GenBank/DDBJ whole genome shotgun (WGS) entry which is preliminary data.</text>
</comment>
<dbReference type="InterPro" id="IPR035906">
    <property type="entry name" value="MetI-like_sf"/>
</dbReference>
<protein>
    <recommendedName>
        <fullName evidence="8">Sugar ABC transporter permease</fullName>
    </recommendedName>
</protein>
<keyword evidence="3 5" id="KW-1133">Transmembrane helix</keyword>
<dbReference type="AlphaFoldDB" id="A0A369AY00"/>
<keyword evidence="4 5" id="KW-0472">Membrane</keyword>
<sequence>MVNIEEAFAGDKKRKHMGLKSKQSVAGFIFALPSLAGFAVFFAVPFVISLYYCFTEDIAGIRFVGLKNFNDLLHSG</sequence>
<accession>A0A369AY00</accession>
<evidence type="ECO:0000313" key="6">
    <source>
        <dbReference type="EMBL" id="RCX14292.1"/>
    </source>
</evidence>
<evidence type="ECO:0000256" key="4">
    <source>
        <dbReference type="ARBA" id="ARBA00023136"/>
    </source>
</evidence>
<evidence type="ECO:0000256" key="2">
    <source>
        <dbReference type="ARBA" id="ARBA00022692"/>
    </source>
</evidence>
<comment type="subcellular location">
    <subcellularLocation>
        <location evidence="1">Membrane</location>
        <topology evidence="1">Multi-pass membrane protein</topology>
    </subcellularLocation>
</comment>
<evidence type="ECO:0000256" key="5">
    <source>
        <dbReference type="SAM" id="Phobius"/>
    </source>
</evidence>
<evidence type="ECO:0008006" key="8">
    <source>
        <dbReference type="Google" id="ProtNLM"/>
    </source>
</evidence>
<evidence type="ECO:0000256" key="1">
    <source>
        <dbReference type="ARBA" id="ARBA00004141"/>
    </source>
</evidence>
<organism evidence="6 7">
    <name type="scientific">Anaerobacterium chartisolvens</name>
    <dbReference type="NCBI Taxonomy" id="1297424"/>
    <lineage>
        <taxon>Bacteria</taxon>
        <taxon>Bacillati</taxon>
        <taxon>Bacillota</taxon>
        <taxon>Clostridia</taxon>
        <taxon>Eubacteriales</taxon>
        <taxon>Oscillospiraceae</taxon>
        <taxon>Anaerobacterium</taxon>
    </lineage>
</organism>
<dbReference type="Gene3D" id="1.10.3720.10">
    <property type="entry name" value="MetI-like"/>
    <property type="match status" value="1"/>
</dbReference>
<dbReference type="RefSeq" id="WP_341457404.1">
    <property type="nucleotide sequence ID" value="NZ_QPJT01000015.1"/>
</dbReference>
<reference evidence="6 7" key="1">
    <citation type="submission" date="2018-07" db="EMBL/GenBank/DDBJ databases">
        <title>Genomic Encyclopedia of Type Strains, Phase IV (KMG-IV): sequencing the most valuable type-strain genomes for metagenomic binning, comparative biology and taxonomic classification.</title>
        <authorList>
            <person name="Goeker M."/>
        </authorList>
    </citation>
    <scope>NUCLEOTIDE SEQUENCE [LARGE SCALE GENOMIC DNA]</scope>
    <source>
        <strain evidence="6 7">DSM 27016</strain>
    </source>
</reference>
<dbReference type="GO" id="GO:0016020">
    <property type="term" value="C:membrane"/>
    <property type="evidence" value="ECO:0007669"/>
    <property type="project" value="UniProtKB-SubCell"/>
</dbReference>
<evidence type="ECO:0000313" key="7">
    <source>
        <dbReference type="Proteomes" id="UP000253034"/>
    </source>
</evidence>
<keyword evidence="2 5" id="KW-0812">Transmembrane</keyword>
<name>A0A369AY00_9FIRM</name>
<proteinExistence type="predicted"/>
<feature type="transmembrane region" description="Helical" evidence="5">
    <location>
        <begin position="25"/>
        <end position="52"/>
    </location>
</feature>
<gene>
    <name evidence="6" type="ORF">DFR58_11515</name>
</gene>
<dbReference type="EMBL" id="QPJT01000015">
    <property type="protein sequence ID" value="RCX14292.1"/>
    <property type="molecule type" value="Genomic_DNA"/>
</dbReference>
<evidence type="ECO:0000256" key="3">
    <source>
        <dbReference type="ARBA" id="ARBA00022989"/>
    </source>
</evidence>